<dbReference type="Proteomes" id="UP000636800">
    <property type="component" value="Chromosome 7"/>
</dbReference>
<comment type="caution">
    <text evidence="2">The sequence shown here is derived from an EMBL/GenBank/DDBJ whole genome shotgun (WGS) entry which is preliminary data.</text>
</comment>
<organism evidence="2 3">
    <name type="scientific">Vanilla planifolia</name>
    <name type="common">Vanilla</name>
    <dbReference type="NCBI Taxonomy" id="51239"/>
    <lineage>
        <taxon>Eukaryota</taxon>
        <taxon>Viridiplantae</taxon>
        <taxon>Streptophyta</taxon>
        <taxon>Embryophyta</taxon>
        <taxon>Tracheophyta</taxon>
        <taxon>Spermatophyta</taxon>
        <taxon>Magnoliopsida</taxon>
        <taxon>Liliopsida</taxon>
        <taxon>Asparagales</taxon>
        <taxon>Orchidaceae</taxon>
        <taxon>Vanilloideae</taxon>
        <taxon>Vanilleae</taxon>
        <taxon>Vanilla</taxon>
    </lineage>
</organism>
<keyword evidence="3" id="KW-1185">Reference proteome</keyword>
<gene>
    <name evidence="2" type="ORF">HPP92_015860</name>
</gene>
<name>A0A835QSY9_VANPL</name>
<proteinExistence type="predicted"/>
<dbReference type="AlphaFoldDB" id="A0A835QSY9"/>
<feature type="compositionally biased region" description="Acidic residues" evidence="1">
    <location>
        <begin position="142"/>
        <end position="168"/>
    </location>
</feature>
<dbReference type="EMBL" id="JADCNL010000007">
    <property type="protein sequence ID" value="KAG0474003.1"/>
    <property type="molecule type" value="Genomic_DNA"/>
</dbReference>
<evidence type="ECO:0000256" key="1">
    <source>
        <dbReference type="SAM" id="MobiDB-lite"/>
    </source>
</evidence>
<evidence type="ECO:0000313" key="3">
    <source>
        <dbReference type="Proteomes" id="UP000636800"/>
    </source>
</evidence>
<reference evidence="2 3" key="1">
    <citation type="journal article" date="2020" name="Nat. Food">
        <title>A phased Vanilla planifolia genome enables genetic improvement of flavour and production.</title>
        <authorList>
            <person name="Hasing T."/>
            <person name="Tang H."/>
            <person name="Brym M."/>
            <person name="Khazi F."/>
            <person name="Huang T."/>
            <person name="Chambers A.H."/>
        </authorList>
    </citation>
    <scope>NUCLEOTIDE SEQUENCE [LARGE SCALE GENOMIC DNA]</scope>
    <source>
        <tissue evidence="2">Leaf</tissue>
    </source>
</reference>
<dbReference type="PANTHER" id="PTHR37911:SF1">
    <property type="entry name" value="OS04G0497900 PROTEIN"/>
    <property type="match status" value="1"/>
</dbReference>
<evidence type="ECO:0000313" key="2">
    <source>
        <dbReference type="EMBL" id="KAG0474003.1"/>
    </source>
</evidence>
<dbReference type="PANTHER" id="PTHR37911">
    <property type="entry name" value="OSJNBA0067K08.20 PROTEIN"/>
    <property type="match status" value="1"/>
</dbReference>
<accession>A0A835QSY9</accession>
<dbReference type="OrthoDB" id="196847at2759"/>
<sequence length="175" mass="20731">MEGHGAPMAAMDSCFEVVFEANRKEKIDKWSLMGRMGNKSRALVTQCAAWMRPDIIYVKRPLYQCRFEPQDEFSQSYGRYSIPSCFILIPKNGRLSWRRWNWVVMHQMKVMMMLRGSNTEIIEWMEDDASDDDNEDYVIEAGEVGEDEDEEDEEEVVMDPEETQEYWDEQWQKAT</sequence>
<feature type="region of interest" description="Disordered" evidence="1">
    <location>
        <begin position="142"/>
        <end position="175"/>
    </location>
</feature>
<protein>
    <submittedName>
        <fullName evidence="2">Uncharacterized protein</fullName>
    </submittedName>
</protein>